<dbReference type="PROSITE" id="PS00061">
    <property type="entry name" value="ADH_SHORT"/>
    <property type="match status" value="1"/>
</dbReference>
<keyword evidence="2" id="KW-0560">Oxidoreductase</keyword>
<gene>
    <name evidence="5" type="ORF">PZL22_001888</name>
</gene>
<dbReference type="EMBL" id="CP120365">
    <property type="protein sequence ID" value="WHS94187.1"/>
    <property type="molecule type" value="Genomic_DNA"/>
</dbReference>
<evidence type="ECO:0000259" key="4">
    <source>
        <dbReference type="SMART" id="SM00822"/>
    </source>
</evidence>
<feature type="domain" description="Ketoreductase" evidence="4">
    <location>
        <begin position="28"/>
        <end position="204"/>
    </location>
</feature>
<name>A0ABY8T8M7_9HYPH</name>
<reference evidence="5 6" key="1">
    <citation type="submission" date="2023-03" db="EMBL/GenBank/DDBJ databases">
        <authorList>
            <person name="Menendez E."/>
            <person name="Kaur S."/>
            <person name="Flores-Felix J.D."/>
            <person name="diCenzo G.C."/>
            <person name="Peix A."/>
            <person name="Velazquez E."/>
        </authorList>
    </citation>
    <scope>NUCLEOTIDE SEQUENCE [LARGE SCALE GENOMIC DNA]</scope>
    <source>
        <strain evidence="5 6">CCBAU 71714</strain>
    </source>
</reference>
<accession>A0ABY8T8M7</accession>
<dbReference type="PANTHER" id="PTHR43976">
    <property type="entry name" value="SHORT CHAIN DEHYDROGENASE"/>
    <property type="match status" value="1"/>
</dbReference>
<evidence type="ECO:0000256" key="2">
    <source>
        <dbReference type="ARBA" id="ARBA00023002"/>
    </source>
</evidence>
<evidence type="ECO:0000256" key="1">
    <source>
        <dbReference type="ARBA" id="ARBA00006484"/>
    </source>
</evidence>
<dbReference type="SUPFAM" id="SSF51735">
    <property type="entry name" value="NAD(P)-binding Rossmann-fold domains"/>
    <property type="match status" value="1"/>
</dbReference>
<organism evidence="5 6">
    <name type="scientific">Sinorhizobium kummerowiae</name>
    <dbReference type="NCBI Taxonomy" id="158892"/>
    <lineage>
        <taxon>Bacteria</taxon>
        <taxon>Pseudomonadati</taxon>
        <taxon>Pseudomonadota</taxon>
        <taxon>Alphaproteobacteria</taxon>
        <taxon>Hyphomicrobiales</taxon>
        <taxon>Rhizobiaceae</taxon>
        <taxon>Sinorhizobium/Ensifer group</taxon>
        <taxon>Sinorhizobium</taxon>
    </lineage>
</organism>
<dbReference type="PRINTS" id="PR00080">
    <property type="entry name" value="SDRFAMILY"/>
</dbReference>
<dbReference type="Proteomes" id="UP001233264">
    <property type="component" value="Chromosome"/>
</dbReference>
<dbReference type="Gene3D" id="3.40.50.720">
    <property type="entry name" value="NAD(P)-binding Rossmann-like Domain"/>
    <property type="match status" value="1"/>
</dbReference>
<dbReference type="RefSeq" id="WP_284718598.1">
    <property type="nucleotide sequence ID" value="NZ_CP120365.1"/>
</dbReference>
<sequence>MPFGAGHLHLAIDQHARHVSRGAPTMNKTWMITGCASGLGRALAELVLAKGDRLVATSRDISRLQQLKEQYGDRVELYELDVTSPEACQGAIDHVISTFGGLDILVNNSGYARVGPFEQTAADDFRTEIDVNFFGVVNTTRAALPLLRKQRSGHVINISSSAGRIAAAGTVAYCAAKFAVSGFSEALAKEVGPLGIKVISIEPGSLRTNWTSAALATTPALESDYEPILGPNVQFGKTIVGREPGDPQKCAAVIFDLSRTDELPHHLILGSDAMKRIDAGERARSIDAEKWRPVSESVDFRDT</sequence>
<dbReference type="InterPro" id="IPR051911">
    <property type="entry name" value="SDR_oxidoreductase"/>
</dbReference>
<proteinExistence type="inferred from homology"/>
<dbReference type="InterPro" id="IPR002347">
    <property type="entry name" value="SDR_fam"/>
</dbReference>
<evidence type="ECO:0000313" key="6">
    <source>
        <dbReference type="Proteomes" id="UP001233264"/>
    </source>
</evidence>
<dbReference type="InterPro" id="IPR057326">
    <property type="entry name" value="KR_dom"/>
</dbReference>
<evidence type="ECO:0000256" key="3">
    <source>
        <dbReference type="RuleBase" id="RU000363"/>
    </source>
</evidence>
<dbReference type="PANTHER" id="PTHR43976:SF16">
    <property type="entry name" value="SHORT-CHAIN DEHYDROGENASE_REDUCTASE FAMILY PROTEIN"/>
    <property type="match status" value="1"/>
</dbReference>
<keyword evidence="6" id="KW-1185">Reference proteome</keyword>
<dbReference type="CDD" id="cd05374">
    <property type="entry name" value="17beta-HSD-like_SDR_c"/>
    <property type="match status" value="1"/>
</dbReference>
<evidence type="ECO:0000313" key="5">
    <source>
        <dbReference type="EMBL" id="WHS94187.1"/>
    </source>
</evidence>
<dbReference type="InterPro" id="IPR020904">
    <property type="entry name" value="Sc_DH/Rdtase_CS"/>
</dbReference>
<comment type="similarity">
    <text evidence="1 3">Belongs to the short-chain dehydrogenases/reductases (SDR) family.</text>
</comment>
<dbReference type="SMART" id="SM00822">
    <property type="entry name" value="PKS_KR"/>
    <property type="match status" value="1"/>
</dbReference>
<dbReference type="InterPro" id="IPR036291">
    <property type="entry name" value="NAD(P)-bd_dom_sf"/>
</dbReference>
<dbReference type="PRINTS" id="PR00081">
    <property type="entry name" value="GDHRDH"/>
</dbReference>
<dbReference type="Pfam" id="PF00106">
    <property type="entry name" value="adh_short"/>
    <property type="match status" value="1"/>
</dbReference>
<protein>
    <submittedName>
        <fullName evidence="5">SDR family NAD(P)-dependent oxidoreductase</fullName>
    </submittedName>
</protein>